<dbReference type="AlphaFoldDB" id="A0A1H6R2F4"/>
<dbReference type="SUPFAM" id="SSF54523">
    <property type="entry name" value="Pili subunits"/>
    <property type="match status" value="1"/>
</dbReference>
<dbReference type="Proteomes" id="UP000242999">
    <property type="component" value="Unassembled WGS sequence"/>
</dbReference>
<keyword evidence="3" id="KW-1185">Reference proteome</keyword>
<name>A0A1H6R2F4_9GAMM</name>
<keyword evidence="1" id="KW-0472">Membrane</keyword>
<dbReference type="PROSITE" id="PS00409">
    <property type="entry name" value="PROKAR_NTER_METHYL"/>
    <property type="match status" value="1"/>
</dbReference>
<proteinExistence type="predicted"/>
<keyword evidence="1" id="KW-1133">Transmembrane helix</keyword>
<dbReference type="Pfam" id="PF07963">
    <property type="entry name" value="N_methyl"/>
    <property type="match status" value="1"/>
</dbReference>
<accession>A0A1H6R2F4</accession>
<dbReference type="NCBIfam" id="TIGR02532">
    <property type="entry name" value="IV_pilin_GFxxxE"/>
    <property type="match status" value="1"/>
</dbReference>
<reference evidence="3" key="1">
    <citation type="submission" date="2016-10" db="EMBL/GenBank/DDBJ databases">
        <authorList>
            <person name="Varghese N."/>
            <person name="Submissions S."/>
        </authorList>
    </citation>
    <scope>NUCLEOTIDE SEQUENCE [LARGE SCALE GENOMIC DNA]</scope>
    <source>
        <strain evidence="3">DSM 7165</strain>
    </source>
</reference>
<dbReference type="InterPro" id="IPR045584">
    <property type="entry name" value="Pilin-like"/>
</dbReference>
<evidence type="ECO:0000256" key="1">
    <source>
        <dbReference type="SAM" id="Phobius"/>
    </source>
</evidence>
<sequence length="149" mass="16893">MRIFLAVSKIPMFLSSSRRQQGFTLIELLLVLAIMAITTATLMPQMFSQGGRGDYVRLTPSLQQALDAYRQQALHEGRSMEFVVDEVFAPLMQDWHVHMPSESTAITWIIYADASVYGAPITYTHKQNRRLQLAIHVQALTGQLGVQWQ</sequence>
<dbReference type="STRING" id="64971.SAMN05421831_102172"/>
<evidence type="ECO:0000313" key="3">
    <source>
        <dbReference type="Proteomes" id="UP000242999"/>
    </source>
</evidence>
<organism evidence="2 3">
    <name type="scientific">Allopseudospirillum japonicum</name>
    <dbReference type="NCBI Taxonomy" id="64971"/>
    <lineage>
        <taxon>Bacteria</taxon>
        <taxon>Pseudomonadati</taxon>
        <taxon>Pseudomonadota</taxon>
        <taxon>Gammaproteobacteria</taxon>
        <taxon>Oceanospirillales</taxon>
        <taxon>Oceanospirillaceae</taxon>
        <taxon>Allopseudospirillum</taxon>
    </lineage>
</organism>
<dbReference type="RefSeq" id="WP_093308516.1">
    <property type="nucleotide sequence ID" value="NZ_FNYH01000002.1"/>
</dbReference>
<evidence type="ECO:0000313" key="2">
    <source>
        <dbReference type="EMBL" id="SEI46677.1"/>
    </source>
</evidence>
<dbReference type="EMBL" id="FNYH01000002">
    <property type="protein sequence ID" value="SEI46677.1"/>
    <property type="molecule type" value="Genomic_DNA"/>
</dbReference>
<gene>
    <name evidence="2" type="ORF">SAMN05421831_102172</name>
</gene>
<dbReference type="InterPro" id="IPR012902">
    <property type="entry name" value="N_methyl_site"/>
</dbReference>
<feature type="transmembrane region" description="Helical" evidence="1">
    <location>
        <begin position="21"/>
        <end position="43"/>
    </location>
</feature>
<keyword evidence="1" id="KW-0812">Transmembrane</keyword>
<dbReference type="Gene3D" id="3.30.700.10">
    <property type="entry name" value="Glycoprotein, Type 4 Pilin"/>
    <property type="match status" value="1"/>
</dbReference>
<protein>
    <submittedName>
        <fullName evidence="2">Prepilin-type N-terminal cleavage/methylation domain-containing protein</fullName>
    </submittedName>
</protein>